<organism evidence="12 13">
    <name type="scientific">Candidatus Dojkabacteria bacterium</name>
    <dbReference type="NCBI Taxonomy" id="2099670"/>
    <lineage>
        <taxon>Bacteria</taxon>
        <taxon>Candidatus Dojkabacteria</taxon>
    </lineage>
</organism>
<feature type="transmembrane region" description="Helical" evidence="10">
    <location>
        <begin position="23"/>
        <end position="47"/>
    </location>
</feature>
<dbReference type="PANTHER" id="PTHR12428:SF65">
    <property type="entry name" value="CYTOCHROME C OXIDASE ASSEMBLY PROTEIN COX18, MITOCHONDRIAL"/>
    <property type="match status" value="1"/>
</dbReference>
<comment type="caution">
    <text evidence="12">The sequence shown here is derived from an EMBL/GenBank/DDBJ whole genome shotgun (WGS) entry which is preliminary data.</text>
</comment>
<accession>A0A5C7J772</accession>
<dbReference type="AlphaFoldDB" id="A0A5C7J772"/>
<evidence type="ECO:0000256" key="7">
    <source>
        <dbReference type="ARBA" id="ARBA00023136"/>
    </source>
</evidence>
<comment type="subcellular location">
    <subcellularLocation>
        <location evidence="1">Cell membrane</location>
        <topology evidence="1">Multi-pass membrane protein</topology>
    </subcellularLocation>
    <subcellularLocation>
        <location evidence="9">Membrane</location>
        <topology evidence="9">Multi-pass membrane protein</topology>
    </subcellularLocation>
</comment>
<dbReference type="GO" id="GO:0015031">
    <property type="term" value="P:protein transport"/>
    <property type="evidence" value="ECO:0007669"/>
    <property type="project" value="UniProtKB-KW"/>
</dbReference>
<keyword evidence="3" id="KW-1003">Cell membrane</keyword>
<feature type="transmembrane region" description="Helical" evidence="10">
    <location>
        <begin position="98"/>
        <end position="123"/>
    </location>
</feature>
<dbReference type="Pfam" id="PF02096">
    <property type="entry name" value="60KD_IMP"/>
    <property type="match status" value="1"/>
</dbReference>
<gene>
    <name evidence="12" type="ORF">E6Q11_03255</name>
</gene>
<evidence type="ECO:0000259" key="11">
    <source>
        <dbReference type="Pfam" id="PF02096"/>
    </source>
</evidence>
<evidence type="ECO:0000256" key="5">
    <source>
        <dbReference type="ARBA" id="ARBA00022927"/>
    </source>
</evidence>
<evidence type="ECO:0000313" key="12">
    <source>
        <dbReference type="EMBL" id="TXG77158.1"/>
    </source>
</evidence>
<dbReference type="InterPro" id="IPR028055">
    <property type="entry name" value="YidC/Oxa/ALB_C"/>
</dbReference>
<evidence type="ECO:0000256" key="10">
    <source>
        <dbReference type="SAM" id="Phobius"/>
    </source>
</evidence>
<keyword evidence="6 10" id="KW-1133">Transmembrane helix</keyword>
<name>A0A5C7J772_9BACT</name>
<evidence type="ECO:0000256" key="2">
    <source>
        <dbReference type="ARBA" id="ARBA00022448"/>
    </source>
</evidence>
<keyword evidence="4 9" id="KW-0812">Transmembrane</keyword>
<dbReference type="InterPro" id="IPR001708">
    <property type="entry name" value="YidC/ALB3/OXA1/COX18"/>
</dbReference>
<dbReference type="Proteomes" id="UP000321026">
    <property type="component" value="Unassembled WGS sequence"/>
</dbReference>
<evidence type="ECO:0000256" key="1">
    <source>
        <dbReference type="ARBA" id="ARBA00004651"/>
    </source>
</evidence>
<feature type="domain" description="Membrane insertase YidC/Oxa/ALB C-terminal" evidence="11">
    <location>
        <begin position="29"/>
        <end position="237"/>
    </location>
</feature>
<evidence type="ECO:0000256" key="9">
    <source>
        <dbReference type="RuleBase" id="RU003945"/>
    </source>
</evidence>
<dbReference type="GO" id="GO:0005886">
    <property type="term" value="C:plasma membrane"/>
    <property type="evidence" value="ECO:0007669"/>
    <property type="project" value="UniProtKB-SubCell"/>
</dbReference>
<keyword evidence="2" id="KW-0813">Transport</keyword>
<sequence>MSTLFHLFIYDPLYNVLVWFYDVLPFADFGVAIILTTILIKVIFYGLSQKQIISQKKLQEIQPKIKALQEQYKDDKEKQTRAIMECYKEHKVNPFAGCLPLIIQLIFFIAFYQVIISFTTNGFQVDGSILYSFLSNPGSVHHMAFGFLDLVKTAPWLGALAAIAQYFQTKMIMPQTLPVKKEGEKSDMAQDMAQMMGKQMLYLGPALIFFFSFQFPAALSLYWLVSTLLSWGQQKLIFDKHRQSSNS</sequence>
<feature type="transmembrane region" description="Helical" evidence="10">
    <location>
        <begin position="143"/>
        <end position="167"/>
    </location>
</feature>
<comment type="similarity">
    <text evidence="9">Belongs to the OXA1/ALB3/YidC family.</text>
</comment>
<reference evidence="12 13" key="1">
    <citation type="submission" date="2018-09" db="EMBL/GenBank/DDBJ databases">
        <title>Metagenome Assembled Genomes from an Advanced Water Purification Facility.</title>
        <authorList>
            <person name="Stamps B.W."/>
            <person name="Spear J.R."/>
        </authorList>
    </citation>
    <scope>NUCLEOTIDE SEQUENCE [LARGE SCALE GENOMIC DNA]</scope>
    <source>
        <strain evidence="12">Bin_63_2</strain>
    </source>
</reference>
<keyword evidence="8" id="KW-0143">Chaperone</keyword>
<dbReference type="EMBL" id="SSDS01000052">
    <property type="protein sequence ID" value="TXG77158.1"/>
    <property type="molecule type" value="Genomic_DNA"/>
</dbReference>
<evidence type="ECO:0000256" key="6">
    <source>
        <dbReference type="ARBA" id="ARBA00022989"/>
    </source>
</evidence>
<dbReference type="PANTHER" id="PTHR12428">
    <property type="entry name" value="OXA1"/>
    <property type="match status" value="1"/>
</dbReference>
<feature type="transmembrane region" description="Helical" evidence="10">
    <location>
        <begin position="200"/>
        <end position="225"/>
    </location>
</feature>
<dbReference type="GO" id="GO:0032977">
    <property type="term" value="F:membrane insertase activity"/>
    <property type="evidence" value="ECO:0007669"/>
    <property type="project" value="InterPro"/>
</dbReference>
<proteinExistence type="inferred from homology"/>
<evidence type="ECO:0000256" key="8">
    <source>
        <dbReference type="ARBA" id="ARBA00023186"/>
    </source>
</evidence>
<keyword evidence="5" id="KW-0653">Protein transport</keyword>
<dbReference type="CDD" id="cd20070">
    <property type="entry name" value="5TM_YidC_Alb3"/>
    <property type="match status" value="1"/>
</dbReference>
<evidence type="ECO:0000256" key="3">
    <source>
        <dbReference type="ARBA" id="ARBA00022475"/>
    </source>
</evidence>
<dbReference type="GO" id="GO:0051205">
    <property type="term" value="P:protein insertion into membrane"/>
    <property type="evidence" value="ECO:0007669"/>
    <property type="project" value="TreeGrafter"/>
</dbReference>
<evidence type="ECO:0000313" key="13">
    <source>
        <dbReference type="Proteomes" id="UP000321026"/>
    </source>
</evidence>
<protein>
    <submittedName>
        <fullName evidence="12">YidC/Oxa1 family membrane protein insertase</fullName>
    </submittedName>
</protein>
<dbReference type="NCBIfam" id="TIGR03592">
    <property type="entry name" value="yidC_oxa1_cterm"/>
    <property type="match status" value="1"/>
</dbReference>
<dbReference type="InterPro" id="IPR047196">
    <property type="entry name" value="YidC_ALB_C"/>
</dbReference>
<keyword evidence="7 10" id="KW-0472">Membrane</keyword>
<evidence type="ECO:0000256" key="4">
    <source>
        <dbReference type="ARBA" id="ARBA00022692"/>
    </source>
</evidence>